<dbReference type="GO" id="GO:0005524">
    <property type="term" value="F:ATP binding"/>
    <property type="evidence" value="ECO:0007669"/>
    <property type="project" value="UniProtKB-UniRule"/>
</dbReference>
<keyword evidence="5 12" id="KW-0479">Metal-binding</keyword>
<feature type="binding site" evidence="12">
    <location>
        <position position="348"/>
    </location>
    <ligand>
        <name>ATP</name>
        <dbReference type="ChEBI" id="CHEBI:30616"/>
    </ligand>
</feature>
<dbReference type="InterPro" id="IPR009080">
    <property type="entry name" value="tRNAsynth_Ia_anticodon-bd"/>
</dbReference>
<dbReference type="PRINTS" id="PR00983">
    <property type="entry name" value="TRNASYNTHCYS"/>
</dbReference>
<gene>
    <name evidence="12" type="primary">cysS</name>
    <name evidence="17" type="ORF">GA0061077_1322</name>
</gene>
<protein>
    <recommendedName>
        <fullName evidence="12">Cysteine--tRNA ligase</fullName>
        <ecNumber evidence="12">6.1.1.16</ecNumber>
    </recommendedName>
    <alternativeName>
        <fullName evidence="12">Cysteinyl-tRNA synthetase</fullName>
        <shortName evidence="12">CysRS</shortName>
    </alternativeName>
</protein>
<organism evidence="17 18">
    <name type="scientific">Bifidobacterium commune</name>
    <dbReference type="NCBI Taxonomy" id="1505727"/>
    <lineage>
        <taxon>Bacteria</taxon>
        <taxon>Bacillati</taxon>
        <taxon>Actinomycetota</taxon>
        <taxon>Actinomycetes</taxon>
        <taxon>Bifidobacteriales</taxon>
        <taxon>Bifidobacteriaceae</taxon>
        <taxon>Bifidobacterium</taxon>
    </lineage>
</organism>
<dbReference type="EMBL" id="FMBL01000003">
    <property type="protein sequence ID" value="SCC80703.1"/>
    <property type="molecule type" value="Genomic_DNA"/>
</dbReference>
<dbReference type="GO" id="GO:0006423">
    <property type="term" value="P:cysteinyl-tRNA aminoacylation"/>
    <property type="evidence" value="ECO:0007669"/>
    <property type="project" value="UniProtKB-UniRule"/>
</dbReference>
<dbReference type="Proteomes" id="UP000242610">
    <property type="component" value="Unassembled WGS sequence"/>
</dbReference>
<feature type="binding site" evidence="12">
    <location>
        <position position="289"/>
    </location>
    <ligand>
        <name>Zn(2+)</name>
        <dbReference type="ChEBI" id="CHEBI:29105"/>
    </ligand>
</feature>
<dbReference type="InterPro" id="IPR056411">
    <property type="entry name" value="CysS_C"/>
</dbReference>
<dbReference type="Gene3D" id="3.40.50.620">
    <property type="entry name" value="HUPs"/>
    <property type="match status" value="1"/>
</dbReference>
<evidence type="ECO:0000256" key="10">
    <source>
        <dbReference type="ARBA" id="ARBA00023146"/>
    </source>
</evidence>
<accession>A0A1C4H7L0</accession>
<evidence type="ECO:0000313" key="18">
    <source>
        <dbReference type="Proteomes" id="UP000242610"/>
    </source>
</evidence>
<feature type="binding site" evidence="12">
    <location>
        <position position="76"/>
    </location>
    <ligand>
        <name>Zn(2+)</name>
        <dbReference type="ChEBI" id="CHEBI:29105"/>
    </ligand>
</feature>
<evidence type="ECO:0000256" key="11">
    <source>
        <dbReference type="ARBA" id="ARBA00047398"/>
    </source>
</evidence>
<evidence type="ECO:0000256" key="5">
    <source>
        <dbReference type="ARBA" id="ARBA00022723"/>
    </source>
</evidence>
<evidence type="ECO:0000256" key="1">
    <source>
        <dbReference type="ARBA" id="ARBA00005594"/>
    </source>
</evidence>
<evidence type="ECO:0000313" key="17">
    <source>
        <dbReference type="EMBL" id="SCC80703.1"/>
    </source>
</evidence>
<dbReference type="PANTHER" id="PTHR10890:SF30">
    <property type="entry name" value="CYSTEINE--TRNA LIGASE"/>
    <property type="match status" value="1"/>
</dbReference>
<dbReference type="Pfam" id="PF09190">
    <property type="entry name" value="DALR_2"/>
    <property type="match status" value="1"/>
</dbReference>
<evidence type="ECO:0000256" key="9">
    <source>
        <dbReference type="ARBA" id="ARBA00022917"/>
    </source>
</evidence>
<evidence type="ECO:0000256" key="8">
    <source>
        <dbReference type="ARBA" id="ARBA00022840"/>
    </source>
</evidence>
<comment type="cofactor">
    <cofactor evidence="12">
        <name>Zn(2+)</name>
        <dbReference type="ChEBI" id="CHEBI:29105"/>
    </cofactor>
    <text evidence="12">Binds 1 zinc ion per subunit.</text>
</comment>
<evidence type="ECO:0000256" key="4">
    <source>
        <dbReference type="ARBA" id="ARBA00022598"/>
    </source>
</evidence>
<sequence>MSVSTANAIRPSLSAKAHILEAMENAKKPQDSNLSESALQPVLAQAATGLKLYDTATHETSPFTPIVPGKAGIYVCGATVQSSPHIGHIRAAVAFDVVRRWLVKLGYDVTFIRNVTDIDDKILDKAATAGQQWWARAYHYEREFSHAYDTLGVLPPTYEPRATGHIGDMIDLIERLIERGHAYVITDKDGKPTGNVFFDVSSWPHYGELTHQKPSQQNDSAAEVADKMGPSIDQSGDDKYNPADPADYLPDKRSPRDFALWKAPKESDPETARWSTPFGTGRPGWHIECSAMSHRYLDSMFDIHGGGLDLRFPHHENEMAQTRAAGYESANIWMHSAWVTAKGEKMSKSLGNGLSVPSVLAQNSAWVVRYALGGVQYRSMLEWSDQTLTEAQSAYERISHFIANAGEMLGPGEQPSRDEVLAVTADDLPSDFTDAMNDDINVSGATAAIFTTIRQGNSLIAGLESAQANAEVNPFDEAEMAALTNEYRNTLNEANDRYADISRKAVQEDAKARFALTHSNVPADVIDMLTARVNLHELLLSTRAMLDTLGLDPLAKPWNSEDTEGTGKSTKGSVDTEAEHRLLDSMIQHQLEARNAARKAKNFEVADKIRDSLSEMGVTIEDKPSGSTWSLR</sequence>
<dbReference type="InterPro" id="IPR032678">
    <property type="entry name" value="tRNA-synt_1_cat_dom"/>
</dbReference>
<dbReference type="SUPFAM" id="SSF52374">
    <property type="entry name" value="Nucleotidylyl transferase"/>
    <property type="match status" value="1"/>
</dbReference>
<dbReference type="Pfam" id="PF23493">
    <property type="entry name" value="CysS_C"/>
    <property type="match status" value="1"/>
</dbReference>
<feature type="binding site" evidence="12">
    <location>
        <position position="314"/>
    </location>
    <ligand>
        <name>Zn(2+)</name>
        <dbReference type="ChEBI" id="CHEBI:29105"/>
    </ligand>
</feature>
<reference evidence="18" key="1">
    <citation type="submission" date="2016-08" db="EMBL/GenBank/DDBJ databases">
        <authorList>
            <person name="Varghese N."/>
            <person name="Submissions Spin"/>
        </authorList>
    </citation>
    <scope>NUCLEOTIDE SEQUENCE [LARGE SCALE GENOMIC DNA]</scope>
    <source>
        <strain evidence="18">R-52791</strain>
    </source>
</reference>
<dbReference type="SUPFAM" id="SSF47323">
    <property type="entry name" value="Anticodon-binding domain of a subclass of class I aminoacyl-tRNA synthetases"/>
    <property type="match status" value="2"/>
</dbReference>
<dbReference type="InterPro" id="IPR014729">
    <property type="entry name" value="Rossmann-like_a/b/a_fold"/>
</dbReference>
<feature type="short sequence motif" description="'HIGH' region" evidence="12">
    <location>
        <begin position="78"/>
        <end position="88"/>
    </location>
</feature>
<comment type="subunit">
    <text evidence="2 12">Monomer.</text>
</comment>
<dbReference type="EC" id="6.1.1.16" evidence="12"/>
<feature type="short sequence motif" description="'KMSKS' region" evidence="12">
    <location>
        <begin position="345"/>
        <end position="349"/>
    </location>
</feature>
<evidence type="ECO:0000259" key="14">
    <source>
        <dbReference type="Pfam" id="PF01406"/>
    </source>
</evidence>
<dbReference type="GO" id="GO:0004817">
    <property type="term" value="F:cysteine-tRNA ligase activity"/>
    <property type="evidence" value="ECO:0007669"/>
    <property type="project" value="UniProtKB-UniRule"/>
</dbReference>
<dbReference type="STRING" id="1505727.GA0061077_1322"/>
<comment type="subcellular location">
    <subcellularLocation>
        <location evidence="12">Cytoplasm</location>
    </subcellularLocation>
</comment>
<dbReference type="InterPro" id="IPR015273">
    <property type="entry name" value="Cys-tRNA-synt_Ia_DALR"/>
</dbReference>
<comment type="similarity">
    <text evidence="1 12">Belongs to the class-I aminoacyl-tRNA synthetase family.</text>
</comment>
<dbReference type="AlphaFoldDB" id="A0A1C4H7L0"/>
<feature type="domain" description="Cysteinyl-tRNA ligase anticodon binding" evidence="16">
    <location>
        <begin position="587"/>
        <end position="629"/>
    </location>
</feature>
<comment type="catalytic activity">
    <reaction evidence="11 12">
        <text>tRNA(Cys) + L-cysteine + ATP = L-cysteinyl-tRNA(Cys) + AMP + diphosphate</text>
        <dbReference type="Rhea" id="RHEA:17773"/>
        <dbReference type="Rhea" id="RHEA-COMP:9661"/>
        <dbReference type="Rhea" id="RHEA-COMP:9679"/>
        <dbReference type="ChEBI" id="CHEBI:30616"/>
        <dbReference type="ChEBI" id="CHEBI:33019"/>
        <dbReference type="ChEBI" id="CHEBI:35235"/>
        <dbReference type="ChEBI" id="CHEBI:78442"/>
        <dbReference type="ChEBI" id="CHEBI:78517"/>
        <dbReference type="ChEBI" id="CHEBI:456215"/>
        <dbReference type="EC" id="6.1.1.16"/>
    </reaction>
</comment>
<evidence type="ECO:0000259" key="15">
    <source>
        <dbReference type="Pfam" id="PF09190"/>
    </source>
</evidence>
<keyword evidence="6 12" id="KW-0547">Nucleotide-binding</keyword>
<keyword evidence="4 12" id="KW-0436">Ligase</keyword>
<dbReference type="Gene3D" id="1.20.120.1910">
    <property type="entry name" value="Cysteine-tRNA ligase, C-terminal anti-codon recognition domain"/>
    <property type="match status" value="1"/>
</dbReference>
<keyword evidence="10 12" id="KW-0030">Aminoacyl-tRNA synthetase</keyword>
<keyword evidence="3 12" id="KW-0963">Cytoplasm</keyword>
<feature type="domain" description="Cysteinyl-tRNA synthetase class Ia DALR" evidence="15">
    <location>
        <begin position="432"/>
        <end position="469"/>
    </location>
</feature>
<dbReference type="HAMAP" id="MF_00041">
    <property type="entry name" value="Cys_tRNA_synth"/>
    <property type="match status" value="1"/>
</dbReference>
<evidence type="ECO:0000256" key="3">
    <source>
        <dbReference type="ARBA" id="ARBA00022490"/>
    </source>
</evidence>
<evidence type="ECO:0000256" key="2">
    <source>
        <dbReference type="ARBA" id="ARBA00011245"/>
    </source>
</evidence>
<evidence type="ECO:0000256" key="7">
    <source>
        <dbReference type="ARBA" id="ARBA00022833"/>
    </source>
</evidence>
<evidence type="ECO:0000256" key="6">
    <source>
        <dbReference type="ARBA" id="ARBA00022741"/>
    </source>
</evidence>
<dbReference type="CDD" id="cd00672">
    <property type="entry name" value="CysRS_core"/>
    <property type="match status" value="1"/>
</dbReference>
<proteinExistence type="inferred from homology"/>
<dbReference type="InterPro" id="IPR024909">
    <property type="entry name" value="Cys-tRNA/MSH_ligase"/>
</dbReference>
<dbReference type="InterPro" id="IPR015803">
    <property type="entry name" value="Cys-tRNA-ligase"/>
</dbReference>
<evidence type="ECO:0000256" key="12">
    <source>
        <dbReference type="HAMAP-Rule" id="MF_00041"/>
    </source>
</evidence>
<keyword evidence="7 12" id="KW-0862">Zinc</keyword>
<evidence type="ECO:0000256" key="13">
    <source>
        <dbReference type="SAM" id="MobiDB-lite"/>
    </source>
</evidence>
<dbReference type="Pfam" id="PF01406">
    <property type="entry name" value="tRNA-synt_1e"/>
    <property type="match status" value="1"/>
</dbReference>
<dbReference type="NCBIfam" id="TIGR00435">
    <property type="entry name" value="cysS"/>
    <property type="match status" value="1"/>
</dbReference>
<keyword evidence="9 12" id="KW-0648">Protein biosynthesis</keyword>
<dbReference type="GO" id="GO:0008270">
    <property type="term" value="F:zinc ion binding"/>
    <property type="evidence" value="ECO:0007669"/>
    <property type="project" value="UniProtKB-UniRule"/>
</dbReference>
<keyword evidence="8 12" id="KW-0067">ATP-binding</keyword>
<evidence type="ECO:0000259" key="16">
    <source>
        <dbReference type="Pfam" id="PF23493"/>
    </source>
</evidence>
<feature type="region of interest" description="Disordered" evidence="13">
    <location>
        <begin position="208"/>
        <end position="254"/>
    </location>
</feature>
<dbReference type="PANTHER" id="PTHR10890">
    <property type="entry name" value="CYSTEINYL-TRNA SYNTHETASE"/>
    <property type="match status" value="1"/>
</dbReference>
<keyword evidence="18" id="KW-1185">Reference proteome</keyword>
<name>A0A1C4H7L0_9BIFI</name>
<feature type="domain" description="tRNA synthetases class I catalytic" evidence="14">
    <location>
        <begin position="63"/>
        <end position="392"/>
    </location>
</feature>
<dbReference type="GO" id="GO:0005829">
    <property type="term" value="C:cytosol"/>
    <property type="evidence" value="ECO:0007669"/>
    <property type="project" value="TreeGrafter"/>
</dbReference>
<feature type="binding site" evidence="12">
    <location>
        <position position="318"/>
    </location>
    <ligand>
        <name>Zn(2+)</name>
        <dbReference type="ChEBI" id="CHEBI:29105"/>
    </ligand>
</feature>